<gene>
    <name evidence="3" type="ORF">ACFQ1S_22335</name>
</gene>
<dbReference type="SUPFAM" id="SSF53474">
    <property type="entry name" value="alpha/beta-Hydrolases"/>
    <property type="match status" value="1"/>
</dbReference>
<dbReference type="EMBL" id="JBHTIS010001391">
    <property type="protein sequence ID" value="MFD1048079.1"/>
    <property type="molecule type" value="Genomic_DNA"/>
</dbReference>
<dbReference type="GO" id="GO:0016787">
    <property type="term" value="F:hydrolase activity"/>
    <property type="evidence" value="ECO:0007669"/>
    <property type="project" value="UniProtKB-KW"/>
</dbReference>
<keyword evidence="1" id="KW-0472">Membrane</keyword>
<evidence type="ECO:0000313" key="4">
    <source>
        <dbReference type="Proteomes" id="UP001597045"/>
    </source>
</evidence>
<keyword evidence="1" id="KW-0812">Transmembrane</keyword>
<evidence type="ECO:0000259" key="2">
    <source>
        <dbReference type="Pfam" id="PF12697"/>
    </source>
</evidence>
<feature type="domain" description="AB hydrolase-1" evidence="2">
    <location>
        <begin position="2"/>
        <end position="152"/>
    </location>
</feature>
<dbReference type="Pfam" id="PF12697">
    <property type="entry name" value="Abhydrolase_6"/>
    <property type="match status" value="1"/>
</dbReference>
<dbReference type="InterPro" id="IPR000073">
    <property type="entry name" value="AB_hydrolase_1"/>
</dbReference>
<evidence type="ECO:0000313" key="3">
    <source>
        <dbReference type="EMBL" id="MFD1048079.1"/>
    </source>
</evidence>
<dbReference type="Gene3D" id="3.40.50.1820">
    <property type="entry name" value="alpha/beta hydrolase"/>
    <property type="match status" value="1"/>
</dbReference>
<keyword evidence="1" id="KW-1133">Transmembrane helix</keyword>
<keyword evidence="4" id="KW-1185">Reference proteome</keyword>
<dbReference type="InterPro" id="IPR029058">
    <property type="entry name" value="AB_hydrolase_fold"/>
</dbReference>
<sequence>AGYSRGGWLALNLASRTSTRIASVTAIDPAGFSILGARFILWSIGQMFKMLAPRPILRRLYTAEKSDARHAQRSLLFRSFKYKEDLPPQHVLTDDELRAITVPTRIVLAERSNVHRAKEVAARVNAVNPDIHVEIVPRATHSILLERPDLVTARLVESAT</sequence>
<evidence type="ECO:0000256" key="1">
    <source>
        <dbReference type="SAM" id="Phobius"/>
    </source>
</evidence>
<name>A0ABW3MEF0_9PSEU</name>
<proteinExistence type="predicted"/>
<feature type="transmembrane region" description="Helical" evidence="1">
    <location>
        <begin position="20"/>
        <end position="41"/>
    </location>
</feature>
<accession>A0ABW3MEF0</accession>
<comment type="caution">
    <text evidence="3">The sequence shown here is derived from an EMBL/GenBank/DDBJ whole genome shotgun (WGS) entry which is preliminary data.</text>
</comment>
<keyword evidence="3" id="KW-0378">Hydrolase</keyword>
<reference evidence="4" key="1">
    <citation type="journal article" date="2019" name="Int. J. Syst. Evol. Microbiol.">
        <title>The Global Catalogue of Microorganisms (GCM) 10K type strain sequencing project: providing services to taxonomists for standard genome sequencing and annotation.</title>
        <authorList>
            <consortium name="The Broad Institute Genomics Platform"/>
            <consortium name="The Broad Institute Genome Sequencing Center for Infectious Disease"/>
            <person name="Wu L."/>
            <person name="Ma J."/>
        </authorList>
    </citation>
    <scope>NUCLEOTIDE SEQUENCE [LARGE SCALE GENOMIC DNA]</scope>
    <source>
        <strain evidence="4">JCM 31486</strain>
    </source>
</reference>
<feature type="non-terminal residue" evidence="3">
    <location>
        <position position="1"/>
    </location>
</feature>
<organism evidence="3 4">
    <name type="scientific">Kibdelosporangium lantanae</name>
    <dbReference type="NCBI Taxonomy" id="1497396"/>
    <lineage>
        <taxon>Bacteria</taxon>
        <taxon>Bacillati</taxon>
        <taxon>Actinomycetota</taxon>
        <taxon>Actinomycetes</taxon>
        <taxon>Pseudonocardiales</taxon>
        <taxon>Pseudonocardiaceae</taxon>
        <taxon>Kibdelosporangium</taxon>
    </lineage>
</organism>
<dbReference type="Proteomes" id="UP001597045">
    <property type="component" value="Unassembled WGS sequence"/>
</dbReference>
<protein>
    <submittedName>
        <fullName evidence="3">Alpha/beta fold hydrolase</fullName>
    </submittedName>
</protein>